<accession>U6LW47</accession>
<dbReference type="OrthoDB" id="25887at2759"/>
<dbReference type="PANTHER" id="PTHR21083:SF0">
    <property type="entry name" value="DYNEIN AXONEMAL ASSEMBLY FACTOR 6"/>
    <property type="match status" value="1"/>
</dbReference>
<evidence type="ECO:0000313" key="2">
    <source>
        <dbReference type="EMBL" id="CDJ56167.1"/>
    </source>
</evidence>
<protein>
    <submittedName>
        <fullName evidence="2">Sarcoma antigen NY-SAR-97, putative</fullName>
    </submittedName>
</protein>
<feature type="compositionally biased region" description="Polar residues" evidence="1">
    <location>
        <begin position="23"/>
        <end position="37"/>
    </location>
</feature>
<sequence length="143" mass="16057">METFGATHMQALADLLCPDAEENSNLGEPQAASAQGKQTEKYKSKAKPNFKVKTKVGKKEEFEIWSEKELVEGATFKQLKDNRMEPKYEVNPIPVGAEDVYLGLSDKDPTTDHCETLLIKTLEERVVVDSPRYRLNLPLPYAG</sequence>
<evidence type="ECO:0000313" key="3">
    <source>
        <dbReference type="Proteomes" id="UP000030763"/>
    </source>
</evidence>
<organism evidence="2 3">
    <name type="scientific">Eimeria maxima</name>
    <name type="common">Coccidian parasite</name>
    <dbReference type="NCBI Taxonomy" id="5804"/>
    <lineage>
        <taxon>Eukaryota</taxon>
        <taxon>Sar</taxon>
        <taxon>Alveolata</taxon>
        <taxon>Apicomplexa</taxon>
        <taxon>Conoidasida</taxon>
        <taxon>Coccidia</taxon>
        <taxon>Eucoccidiorida</taxon>
        <taxon>Eimeriorina</taxon>
        <taxon>Eimeriidae</taxon>
        <taxon>Eimeria</taxon>
    </lineage>
</organism>
<reference evidence="2" key="1">
    <citation type="submission" date="2013-10" db="EMBL/GenBank/DDBJ databases">
        <title>Genomic analysis of the causative agents of coccidiosis in chickens.</title>
        <authorList>
            <person name="Reid A.J."/>
            <person name="Blake D."/>
            <person name="Billington K."/>
            <person name="Browne H."/>
            <person name="Dunn M."/>
            <person name="Hung S."/>
            <person name="Kawahara F."/>
            <person name="Miranda-Saavedra D."/>
            <person name="Mourier T."/>
            <person name="Nagra H."/>
            <person name="Otto T.D."/>
            <person name="Rawlings N."/>
            <person name="Sanchez A."/>
            <person name="Sanders M."/>
            <person name="Subramaniam C."/>
            <person name="Tay Y."/>
            <person name="Dear P."/>
            <person name="Doerig C."/>
            <person name="Gruber A."/>
            <person name="Parkinson J."/>
            <person name="Shirley M."/>
            <person name="Wan K.L."/>
            <person name="Berriman M."/>
            <person name="Tomley F."/>
            <person name="Pain A."/>
        </authorList>
    </citation>
    <scope>NUCLEOTIDE SEQUENCE [LARGE SCALE GENOMIC DNA]</scope>
    <source>
        <strain evidence="2">Weybridge</strain>
    </source>
</reference>
<dbReference type="EMBL" id="HG718818">
    <property type="protein sequence ID" value="CDJ56167.1"/>
    <property type="molecule type" value="Genomic_DNA"/>
</dbReference>
<dbReference type="GO" id="GO:0045505">
    <property type="term" value="F:dynein intermediate chain binding"/>
    <property type="evidence" value="ECO:0007669"/>
    <property type="project" value="TreeGrafter"/>
</dbReference>
<dbReference type="RefSeq" id="XP_013332817.1">
    <property type="nucleotide sequence ID" value="XM_013477363.1"/>
</dbReference>
<dbReference type="GO" id="GO:0051087">
    <property type="term" value="F:protein-folding chaperone binding"/>
    <property type="evidence" value="ECO:0007669"/>
    <property type="project" value="InterPro"/>
</dbReference>
<feature type="region of interest" description="Disordered" evidence="1">
    <location>
        <begin position="20"/>
        <end position="46"/>
    </location>
</feature>
<dbReference type="OMA" id="QRAHMGP"/>
<proteinExistence type="predicted"/>
<name>U6LW47_EIMMA</name>
<evidence type="ECO:0000256" key="1">
    <source>
        <dbReference type="SAM" id="MobiDB-lite"/>
    </source>
</evidence>
<reference evidence="2" key="2">
    <citation type="submission" date="2013-10" db="EMBL/GenBank/DDBJ databases">
        <authorList>
            <person name="Aslett M."/>
        </authorList>
    </citation>
    <scope>NUCLEOTIDE SEQUENCE [LARGE SCALE GENOMIC DNA]</scope>
    <source>
        <strain evidence="2">Weybridge</strain>
    </source>
</reference>
<dbReference type="InterPro" id="IPR026697">
    <property type="entry name" value="DNAAF6"/>
</dbReference>
<dbReference type="GO" id="GO:0070286">
    <property type="term" value="P:axonemal dynein complex assembly"/>
    <property type="evidence" value="ECO:0007669"/>
    <property type="project" value="InterPro"/>
</dbReference>
<dbReference type="GeneID" id="25335506"/>
<dbReference type="AlphaFoldDB" id="U6LW47"/>
<dbReference type="PANTHER" id="PTHR21083">
    <property type="entry name" value="TWISTER"/>
    <property type="match status" value="1"/>
</dbReference>
<keyword evidence="3" id="KW-1185">Reference proteome</keyword>
<dbReference type="Proteomes" id="UP000030763">
    <property type="component" value="Unassembled WGS sequence"/>
</dbReference>
<dbReference type="VEuPathDB" id="ToxoDB:EMWEY_00015200"/>
<dbReference type="GO" id="GO:0005737">
    <property type="term" value="C:cytoplasm"/>
    <property type="evidence" value="ECO:0007669"/>
    <property type="project" value="TreeGrafter"/>
</dbReference>
<gene>
    <name evidence="2" type="ORF">EMWEY_00015200</name>
</gene>